<feature type="compositionally biased region" description="Polar residues" evidence="1">
    <location>
        <begin position="14"/>
        <end position="24"/>
    </location>
</feature>
<proteinExistence type="predicted"/>
<keyword evidence="4" id="KW-1185">Reference proteome</keyword>
<evidence type="ECO:0000256" key="2">
    <source>
        <dbReference type="SAM" id="Phobius"/>
    </source>
</evidence>
<evidence type="ECO:0000256" key="1">
    <source>
        <dbReference type="SAM" id="MobiDB-lite"/>
    </source>
</evidence>
<keyword evidence="2" id="KW-0472">Membrane</keyword>
<evidence type="ECO:0000313" key="4">
    <source>
        <dbReference type="Proteomes" id="UP000198688"/>
    </source>
</evidence>
<protein>
    <submittedName>
        <fullName evidence="3">Uncharacterized protein</fullName>
    </submittedName>
</protein>
<feature type="region of interest" description="Disordered" evidence="1">
    <location>
        <begin position="1"/>
        <end position="28"/>
    </location>
</feature>
<evidence type="ECO:0000313" key="3">
    <source>
        <dbReference type="EMBL" id="SDT72192.1"/>
    </source>
</evidence>
<gene>
    <name evidence="3" type="ORF">SAMN04489716_6351</name>
</gene>
<dbReference type="EMBL" id="LT629758">
    <property type="protein sequence ID" value="SDT72192.1"/>
    <property type="molecule type" value="Genomic_DNA"/>
</dbReference>
<dbReference type="AlphaFoldDB" id="A0A1H2CPQ9"/>
<sequence length="163" mass="16843">MTGCSPAKYGRSNGKGSPISSTIPVSGEARYRQERGEELLDTLLTSDAGRRWPSARQVAGLLRGAMRVRAGGAGGNPVAVVRWQGLQLTAVAVTAYGTAHAISEVWPLWAADEQVPWRLADTATAGLMVATLLLLTLGFAHSALVAGSLAVIVPLAATPGAVN</sequence>
<accession>A0A1H2CPQ9</accession>
<reference evidence="3 4" key="1">
    <citation type="submission" date="2016-10" db="EMBL/GenBank/DDBJ databases">
        <authorList>
            <person name="de Groot N.N."/>
        </authorList>
    </citation>
    <scope>NUCLEOTIDE SEQUENCE [LARGE SCALE GENOMIC DNA]</scope>
    <source>
        <strain evidence="3 4">DSM 43941</strain>
    </source>
</reference>
<keyword evidence="2" id="KW-0812">Transmembrane</keyword>
<dbReference type="Proteomes" id="UP000198688">
    <property type="component" value="Chromosome I"/>
</dbReference>
<feature type="transmembrane region" description="Helical" evidence="2">
    <location>
        <begin position="127"/>
        <end position="157"/>
    </location>
</feature>
<organism evidence="3 4">
    <name type="scientific">Actinoplanes derwentensis</name>
    <dbReference type="NCBI Taxonomy" id="113562"/>
    <lineage>
        <taxon>Bacteria</taxon>
        <taxon>Bacillati</taxon>
        <taxon>Actinomycetota</taxon>
        <taxon>Actinomycetes</taxon>
        <taxon>Micromonosporales</taxon>
        <taxon>Micromonosporaceae</taxon>
        <taxon>Actinoplanes</taxon>
    </lineage>
</organism>
<name>A0A1H2CPQ9_9ACTN</name>
<keyword evidence="2" id="KW-1133">Transmembrane helix</keyword>